<dbReference type="GO" id="GO:0006537">
    <property type="term" value="P:glutamate biosynthetic process"/>
    <property type="evidence" value="ECO:0007669"/>
    <property type="project" value="UniProtKB-KW"/>
</dbReference>
<reference evidence="25 26" key="1">
    <citation type="journal article" date="2024" name="Nat. Commun.">
        <title>Phylogenomics reveals the evolutionary origins of lichenization in chlorophyte algae.</title>
        <authorList>
            <person name="Puginier C."/>
            <person name="Libourel C."/>
            <person name="Otte J."/>
            <person name="Skaloud P."/>
            <person name="Haon M."/>
            <person name="Grisel S."/>
            <person name="Petersen M."/>
            <person name="Berrin J.G."/>
            <person name="Delaux P.M."/>
            <person name="Dal Grande F."/>
            <person name="Keller J."/>
        </authorList>
    </citation>
    <scope>NUCLEOTIDE SEQUENCE [LARGE SCALE GENOMIC DNA]</scope>
    <source>
        <strain evidence="25 26">SAG 2043</strain>
    </source>
</reference>
<evidence type="ECO:0000313" key="25">
    <source>
        <dbReference type="EMBL" id="KAK9820104.1"/>
    </source>
</evidence>
<dbReference type="Proteomes" id="UP001489004">
    <property type="component" value="Unassembled WGS sequence"/>
</dbReference>
<dbReference type="EC" id="1.4.7.1" evidence="21"/>
<keyword evidence="13 23" id="KW-1133">Transmembrane helix</keyword>
<dbReference type="GO" id="GO:0019676">
    <property type="term" value="P:ammonia assimilation cycle"/>
    <property type="evidence" value="ECO:0007669"/>
    <property type="project" value="TreeGrafter"/>
</dbReference>
<evidence type="ECO:0000256" key="21">
    <source>
        <dbReference type="ARBA" id="ARBA00039085"/>
    </source>
</evidence>
<comment type="caution">
    <text evidence="25">The sequence shown here is derived from an EMBL/GenBank/DDBJ whole genome shotgun (WGS) entry which is preliminary data.</text>
</comment>
<organism evidence="25 26">
    <name type="scientific">[Myrmecia] bisecta</name>
    <dbReference type="NCBI Taxonomy" id="41462"/>
    <lineage>
        <taxon>Eukaryota</taxon>
        <taxon>Viridiplantae</taxon>
        <taxon>Chlorophyta</taxon>
        <taxon>core chlorophytes</taxon>
        <taxon>Trebouxiophyceae</taxon>
        <taxon>Trebouxiales</taxon>
        <taxon>Trebouxiaceae</taxon>
        <taxon>Myrmecia</taxon>
    </lineage>
</organism>
<keyword evidence="14" id="KW-0560">Oxidoreductase</keyword>
<keyword evidence="19" id="KW-0003">3Fe-4S</keyword>
<comment type="pathway">
    <text evidence="20">Amino-acid biosynthesis; L-glutamate biosynthesis via GLT pathway; L-glutamate from 2-oxoglutarate and L-glutamine (ferredoxin route): step 1/1.</text>
</comment>
<comment type="similarity">
    <text evidence="6">Belongs to the glutamate synthase family.</text>
</comment>
<keyword evidence="18" id="KW-0314">Glutamate biosynthesis</keyword>
<comment type="subcellular location">
    <subcellularLocation>
        <location evidence="3">Membrane</location>
        <topology evidence="3">Multi-pass membrane protein</topology>
    </subcellularLocation>
</comment>
<evidence type="ECO:0000256" key="4">
    <source>
        <dbReference type="ARBA" id="ARBA00004802"/>
    </source>
</evidence>
<evidence type="ECO:0000256" key="10">
    <source>
        <dbReference type="ARBA" id="ARBA00022692"/>
    </source>
</evidence>
<dbReference type="Pfam" id="PF00310">
    <property type="entry name" value="GATase_2"/>
    <property type="match status" value="1"/>
</dbReference>
<dbReference type="Gene3D" id="3.20.20.70">
    <property type="entry name" value="Aldolase class I"/>
    <property type="match status" value="2"/>
</dbReference>
<evidence type="ECO:0000256" key="3">
    <source>
        <dbReference type="ARBA" id="ARBA00004141"/>
    </source>
</evidence>
<evidence type="ECO:0000313" key="26">
    <source>
        <dbReference type="Proteomes" id="UP001489004"/>
    </source>
</evidence>
<name>A0AAW1QFA7_9CHLO</name>
<dbReference type="SUPFAM" id="SSF69336">
    <property type="entry name" value="Alpha subunit of glutamate synthase, C-terminal domain"/>
    <property type="match status" value="1"/>
</dbReference>
<feature type="domain" description="Glutamine amidotransferase type-2" evidence="24">
    <location>
        <begin position="566"/>
        <end position="966"/>
    </location>
</feature>
<dbReference type="GO" id="GO:0016041">
    <property type="term" value="F:glutamate synthase (ferredoxin) activity"/>
    <property type="evidence" value="ECO:0007669"/>
    <property type="project" value="UniProtKB-EC"/>
</dbReference>
<comment type="pathway">
    <text evidence="4">Energy metabolism; nitrogen metabolism.</text>
</comment>
<dbReference type="CDD" id="cd00982">
    <property type="entry name" value="gltB_C"/>
    <property type="match status" value="1"/>
</dbReference>
<dbReference type="FunFam" id="3.60.20.10:FF:000001">
    <property type="entry name" value="Glutamate synthase, large subunit"/>
    <property type="match status" value="1"/>
</dbReference>
<evidence type="ECO:0000256" key="1">
    <source>
        <dbReference type="ARBA" id="ARBA00001917"/>
    </source>
</evidence>
<dbReference type="InterPro" id="IPR006982">
    <property type="entry name" value="Glu_synth_centr_N"/>
</dbReference>
<evidence type="ECO:0000259" key="24">
    <source>
        <dbReference type="PROSITE" id="PS51278"/>
    </source>
</evidence>
<keyword evidence="8" id="KW-0285">Flavoprotein</keyword>
<keyword evidence="7" id="KW-0028">Amino-acid biosynthesis</keyword>
<dbReference type="Pfam" id="PF01645">
    <property type="entry name" value="Glu_synthase"/>
    <property type="match status" value="1"/>
</dbReference>
<keyword evidence="16" id="KW-0411">Iron-sulfur</keyword>
<gene>
    <name evidence="25" type="ORF">WJX72_006175</name>
</gene>
<dbReference type="Gene3D" id="2.160.20.60">
    <property type="entry name" value="Glutamate synthase, alpha subunit, C-terminal domain"/>
    <property type="match status" value="1"/>
</dbReference>
<evidence type="ECO:0000256" key="6">
    <source>
        <dbReference type="ARBA" id="ARBA00009716"/>
    </source>
</evidence>
<dbReference type="GO" id="GO:0046872">
    <property type="term" value="F:metal ion binding"/>
    <property type="evidence" value="ECO:0007669"/>
    <property type="project" value="UniProtKB-KW"/>
</dbReference>
<feature type="region of interest" description="Disordered" evidence="22">
    <location>
        <begin position="19"/>
        <end position="53"/>
    </location>
</feature>
<dbReference type="InterPro" id="IPR013122">
    <property type="entry name" value="PKD1_2_channel"/>
</dbReference>
<dbReference type="SUPFAM" id="SSF56235">
    <property type="entry name" value="N-terminal nucleophile aminohydrolases (Ntn hydrolases)"/>
    <property type="match status" value="1"/>
</dbReference>
<evidence type="ECO:0000256" key="7">
    <source>
        <dbReference type="ARBA" id="ARBA00022605"/>
    </source>
</evidence>
<comment type="cofactor">
    <cofactor evidence="2">
        <name>[3Fe-4S] cluster</name>
        <dbReference type="ChEBI" id="CHEBI:21137"/>
    </cofactor>
</comment>
<evidence type="ECO:0000256" key="17">
    <source>
        <dbReference type="ARBA" id="ARBA00023136"/>
    </source>
</evidence>
<keyword evidence="17 23" id="KW-0472">Membrane</keyword>
<dbReference type="GO" id="GO:0016020">
    <property type="term" value="C:membrane"/>
    <property type="evidence" value="ECO:0007669"/>
    <property type="project" value="UniProtKB-SubCell"/>
</dbReference>
<dbReference type="Gene3D" id="1.10.287.70">
    <property type="match status" value="1"/>
</dbReference>
<dbReference type="FunFam" id="3.20.20.70:FF:000084">
    <property type="entry name" value="Ferredoxin-dependent glutamate synthase, chloroplastic"/>
    <property type="match status" value="1"/>
</dbReference>
<dbReference type="SUPFAM" id="SSF51395">
    <property type="entry name" value="FMN-linked oxidoreductases"/>
    <property type="match status" value="1"/>
</dbReference>
<evidence type="ECO:0000256" key="14">
    <source>
        <dbReference type="ARBA" id="ARBA00023002"/>
    </source>
</evidence>
<comment type="cofactor">
    <cofactor evidence="1">
        <name>FMN</name>
        <dbReference type="ChEBI" id="CHEBI:58210"/>
    </cofactor>
</comment>
<dbReference type="GO" id="GO:0051538">
    <property type="term" value="F:3 iron, 4 sulfur cluster binding"/>
    <property type="evidence" value="ECO:0007669"/>
    <property type="project" value="UniProtKB-KW"/>
</dbReference>
<keyword evidence="11" id="KW-0479">Metal-binding</keyword>
<keyword evidence="15" id="KW-0408">Iron</keyword>
<protein>
    <recommendedName>
        <fullName evidence="21">glutamate synthase (ferredoxin)</fullName>
        <ecNumber evidence="21">1.4.7.1</ecNumber>
    </recommendedName>
</protein>
<dbReference type="PANTHER" id="PTHR11938">
    <property type="entry name" value="FAD NADPH DEHYDROGENASE/OXIDOREDUCTASE"/>
    <property type="match status" value="1"/>
</dbReference>
<feature type="transmembrane region" description="Helical" evidence="23">
    <location>
        <begin position="186"/>
        <end position="208"/>
    </location>
</feature>
<dbReference type="Pfam" id="PF01493">
    <property type="entry name" value="GXGXG"/>
    <property type="match status" value="1"/>
</dbReference>
<keyword evidence="12" id="KW-0315">Glutamine amidotransferase</keyword>
<evidence type="ECO:0000256" key="19">
    <source>
        <dbReference type="ARBA" id="ARBA00023291"/>
    </source>
</evidence>
<evidence type="ECO:0000256" key="9">
    <source>
        <dbReference type="ARBA" id="ARBA00022643"/>
    </source>
</evidence>
<evidence type="ECO:0000256" key="2">
    <source>
        <dbReference type="ARBA" id="ARBA00001927"/>
    </source>
</evidence>
<sequence>MAGKVEILGQSVQGEAWERGDANHADGSSTTPLLGAGTEMESGRAGQPDPTMPELLKNSPEHVMKYIEEKGVQLLGSFRVKDATVLELLDSDSIMVFGRNTRDIDWEAEWRAEIDKDDKLEEGWSAPVEVEAYVVAIRNAAHPDDAGLVNPILKRFQQHACSLRVFGLPAVRAVCDFKWHAWAKAWLYYEMAIYLVWLLAFQVFMLLFQDEDLSLSLKELLATHRGQFTVAFEVVALVAMVPFLYIELCTVLEYNCWGWWNVWNLLDTAAYFLQVAIVYMHLSRKGVDSALLSGLIAVQILLLWVKLQYFARVLQQTDNPFMDTVRAVVVDVKWFLFLLLLTIWGFASAFYILFRRDQEAEDFSNIWRAFLTMISVMLGGFEVNMFLKSHNPWLSLALLLLFVFVMSMVLLNCLIAIMGNACNKVADSRVERFYAGRAQIVDELESTLPRWLQQRFQDRWHPTYVHFLKVNPASADAVLTDSDKVVQAADKTAELDDVKQLAVAPQALRRPHSRAVKATGALAVAGQASLAKPDAPVNPVPEPAREARAVCEVVDLEDILRERDACGVGFIASLKHEKSHKIIDQALLALGCMEHRGACSADNDSGDGAGIMTQIPWGLFKEELPHLSEATTGVGMLFLPNDDKLEEQSRKIVEDVVAREGLCKIVGWRDVPVVPEVVGPMAKAAQPRIVQVFIEHKEGVTGDDLEREMFILRKLIEKEKAEKLGAAASDFYICTLSNTTIVYKGMLRSVVVGQFFKDLQNEMYTTGFAVYHRRFSTNTSPKWPLAQPMRFLGHNGEINTLQGNLNWVASREHSLSNPIWKGREHDFLPLCDATASDSANLDRVAELMVRSGVDPREALMVLVPEAYRNHPDLMKNYKDVVDFYEYYEGLQEGWDGPALLVFSDGNKVGARLDRNGLRPARYWETADGLVYVASEVGVLGDVLTNAGNVVRKGRLGPGQMVCADLEAGTFKENTAIARDVAAMHPYKEWLKSSHRLEELNASTFLDACSMQPADCLKLQAANGFGLEDSQMIVEGMAQTGAEPTYCMGDDIPLPVLSDKPHMLFNYFKQRFAQVTNPPIDPLREGLVMSLEMRLGKRGNLLQPGPDAYSQVLLKSPVLLENELAAIRTETGLRNQTFSLHYTSHSAGALAEALQALCKDVEKAVASGCEIAILSDKLADGEAMQPDQPSIPALLAVGAVHHHLIRAGLRTETSIVAETAQCTSTHHMCVLIGYGAHAVCPYLAFETCRQWRSSSRTSALIKTGKLPDVSIVEAQKNYKKALEKGILKILSKMGISLLSCYHGAQIFEIYGLGKDVVDTAFRGSVSRIGGLTLDDLQRETESFWAKGFPEKAMSKLEDYGFIQSRPRGEYHANNQQMSKLLHKAIGLGGKGAAPKEAYDAYTKHQQESPASVLRDCLELVPAAEPISIDEVEPAAAIMERFCTGGMSLGAISRETHETIAIAMNRIGGKSNSGEGGEDPVRWEHLDDVDADGKSPTFPHLRGMQSGDTATSRIKQVASGRFGVTPQFLVNADQLEIKIAQGAKPGEGGQLPGKKVSPYIASLRRSKAGVPLISPPPHHDIYSIEDLAQLIFDLHQVNPLSKVSVKLVAQAGIGTVASGVAKANADIIQISGHDGGTGASPVSSIKHCGGPIEMGLADTHQTLVANELRERVSLRVDGGMRSGRDVLVTAALGADEYGFGTVAMIATGCIMARVCHTNNCPVGVASQREELRARFPGAPGDLVNYFHFVAEEVRAGLASLGLRSLDELVGRADLLRQRDVALAKTTHLDLSFITTYAGPVDKSSTRLKAEVHSNGPQLDDEILADADIVAAVEQQGSVEKSYDIVNVDRAALGRVGGYIAKRYGDAGFKGTVSLQLQGSAGQSFGCFIVRGMRVKLTGEANDYVGKGMAGGEIVIVPPEGSPFKAEEASLVGNTCLYGATGGRFFVNGRAGERFAVRNSFAEAVVEGVGDHCCEYMTGGAVVCLGTSGRNVAAGMTGGLGYFYDVEGDFPEKVNTEIVAIQRVQTQAGEQQLRSLIEAHVERTGSARGQSILGDWQASLGKFWQLVPPSEAATVEASFKAEQAQGKAPAPAPVGAAA</sequence>
<dbReference type="CDD" id="cd02808">
    <property type="entry name" value="GltS_FMN"/>
    <property type="match status" value="1"/>
</dbReference>
<keyword evidence="10 23" id="KW-0812">Transmembrane</keyword>
<proteinExistence type="inferred from homology"/>
<feature type="transmembrane region" description="Helical" evidence="23">
    <location>
        <begin position="291"/>
        <end position="314"/>
    </location>
</feature>
<evidence type="ECO:0000256" key="8">
    <source>
        <dbReference type="ARBA" id="ARBA00022630"/>
    </source>
</evidence>
<feature type="transmembrane region" description="Helical" evidence="23">
    <location>
        <begin position="393"/>
        <end position="419"/>
    </location>
</feature>
<evidence type="ECO:0000256" key="5">
    <source>
        <dbReference type="ARBA" id="ARBA00004909"/>
    </source>
</evidence>
<evidence type="ECO:0000256" key="12">
    <source>
        <dbReference type="ARBA" id="ARBA00022962"/>
    </source>
</evidence>
<dbReference type="InterPro" id="IPR017932">
    <property type="entry name" value="GATase_2_dom"/>
</dbReference>
<dbReference type="InterPro" id="IPR029055">
    <property type="entry name" value="Ntn_hydrolases_N"/>
</dbReference>
<evidence type="ECO:0000256" key="11">
    <source>
        <dbReference type="ARBA" id="ARBA00022723"/>
    </source>
</evidence>
<dbReference type="InterPro" id="IPR036485">
    <property type="entry name" value="Glu_synth_asu_C_sf"/>
</dbReference>
<dbReference type="CDD" id="cd00713">
    <property type="entry name" value="GltS"/>
    <property type="match status" value="1"/>
</dbReference>
<dbReference type="PANTHER" id="PTHR11938:SF133">
    <property type="entry name" value="GLUTAMATE SYNTHASE (NADH)"/>
    <property type="match status" value="1"/>
</dbReference>
<comment type="pathway">
    <text evidence="5">Nitrogen metabolism.</text>
</comment>
<accession>A0AAW1QFA7</accession>
<dbReference type="InterPro" id="IPR002932">
    <property type="entry name" value="Glu_synthdom"/>
</dbReference>
<evidence type="ECO:0000256" key="23">
    <source>
        <dbReference type="SAM" id="Phobius"/>
    </source>
</evidence>
<feature type="transmembrane region" description="Helical" evidence="23">
    <location>
        <begin position="334"/>
        <end position="354"/>
    </location>
</feature>
<dbReference type="Pfam" id="PF04898">
    <property type="entry name" value="Glu_syn_central"/>
    <property type="match status" value="1"/>
</dbReference>
<dbReference type="NCBIfam" id="NF008730">
    <property type="entry name" value="PRK11750.1"/>
    <property type="match status" value="1"/>
</dbReference>
<evidence type="ECO:0000256" key="18">
    <source>
        <dbReference type="ARBA" id="ARBA00023164"/>
    </source>
</evidence>
<keyword evidence="26" id="KW-1185">Reference proteome</keyword>
<keyword evidence="9" id="KW-0288">FMN</keyword>
<feature type="transmembrane region" description="Helical" evidence="23">
    <location>
        <begin position="366"/>
        <end position="387"/>
    </location>
</feature>
<dbReference type="PROSITE" id="PS51278">
    <property type="entry name" value="GATASE_TYPE_2"/>
    <property type="match status" value="1"/>
</dbReference>
<evidence type="ECO:0000256" key="22">
    <source>
        <dbReference type="SAM" id="MobiDB-lite"/>
    </source>
</evidence>
<feature type="transmembrane region" description="Helical" evidence="23">
    <location>
        <begin position="258"/>
        <end position="279"/>
    </location>
</feature>
<dbReference type="Pfam" id="PF08016">
    <property type="entry name" value="PKD_channel"/>
    <property type="match status" value="1"/>
</dbReference>
<evidence type="ECO:0000256" key="15">
    <source>
        <dbReference type="ARBA" id="ARBA00023004"/>
    </source>
</evidence>
<evidence type="ECO:0000256" key="13">
    <source>
        <dbReference type="ARBA" id="ARBA00022989"/>
    </source>
</evidence>
<evidence type="ECO:0000256" key="16">
    <source>
        <dbReference type="ARBA" id="ARBA00023014"/>
    </source>
</evidence>
<evidence type="ECO:0000256" key="20">
    <source>
        <dbReference type="ARBA" id="ARBA00037928"/>
    </source>
</evidence>
<dbReference type="InterPro" id="IPR050711">
    <property type="entry name" value="ET-N_metabolism_enzyme"/>
</dbReference>
<dbReference type="InterPro" id="IPR013785">
    <property type="entry name" value="Aldolase_TIM"/>
</dbReference>
<dbReference type="EMBL" id="JALJOR010000003">
    <property type="protein sequence ID" value="KAK9820104.1"/>
    <property type="molecule type" value="Genomic_DNA"/>
</dbReference>
<dbReference type="Gene3D" id="3.60.20.10">
    <property type="entry name" value="Glutamine Phosphoribosylpyrophosphate, subunit 1, domain 1"/>
    <property type="match status" value="1"/>
</dbReference>
<dbReference type="InterPro" id="IPR002489">
    <property type="entry name" value="Glu_synth_asu_C"/>
</dbReference>
<feature type="transmembrane region" description="Helical" evidence="23">
    <location>
        <begin position="228"/>
        <end position="246"/>
    </location>
</feature>